<sequence>MDYVHYAVNKIVELCSIPSPTGFTQKIINYLVEEFKKFGFTYEITNKNNLVVELNGEEENGIMLVAHVDTLGAMVKSIKSNGRLAISKIGGFSFSTIENENCRIHTREGKEYTGTIYLTHPSSHVFNDVNSLKRTEETIEIVLDQKVNSKDDVLELGIMPGDFVSFEPRTVVTKTGFIKSRHLDDKAGVGILLGLAKAIRDFTTEPKRKVYMMFTSYEEVGHGAASGIPEDVTEVISVDMGAVGADLESNVFSASICAKDSGGPYDYEIVSKLINAANIAGINYSVDIYPYYGSDVESSLRAGHDVKHGLVGPGIYASHSYERTHIDAIEATLKLLQTYLTLD</sequence>
<gene>
    <name evidence="7" type="ORF">JYK00_07645</name>
</gene>
<keyword evidence="3" id="KW-0645">Protease</keyword>
<dbReference type="Gene3D" id="3.40.630.10">
    <property type="entry name" value="Zn peptidases"/>
    <property type="match status" value="1"/>
</dbReference>
<dbReference type="SUPFAM" id="SSF101821">
    <property type="entry name" value="Aminopeptidase/glucanase lid domain"/>
    <property type="match status" value="1"/>
</dbReference>
<dbReference type="CDD" id="cd05657">
    <property type="entry name" value="M42_glucanase_like"/>
    <property type="match status" value="1"/>
</dbReference>
<evidence type="ECO:0000256" key="5">
    <source>
        <dbReference type="ARBA" id="ARBA00022801"/>
    </source>
</evidence>
<evidence type="ECO:0000256" key="1">
    <source>
        <dbReference type="ARBA" id="ARBA00006272"/>
    </source>
</evidence>
<dbReference type="RefSeq" id="WP_207566321.1">
    <property type="nucleotide sequence ID" value="NZ_CP071446.1"/>
</dbReference>
<evidence type="ECO:0000256" key="2">
    <source>
        <dbReference type="ARBA" id="ARBA00022438"/>
    </source>
</evidence>
<dbReference type="Pfam" id="PF05343">
    <property type="entry name" value="Peptidase_M42"/>
    <property type="match status" value="1"/>
</dbReference>
<name>A0ABX7S528_9BACT</name>
<protein>
    <submittedName>
        <fullName evidence="7">M42 family metallopeptidase</fullName>
    </submittedName>
</protein>
<dbReference type="Gene3D" id="2.40.30.40">
    <property type="entry name" value="Peptidase M42, domain 2"/>
    <property type="match status" value="1"/>
</dbReference>
<organism evidence="7 8">
    <name type="scientific">Thermosipho ferrireducens</name>
    <dbReference type="NCBI Taxonomy" id="2571116"/>
    <lineage>
        <taxon>Bacteria</taxon>
        <taxon>Thermotogati</taxon>
        <taxon>Thermotogota</taxon>
        <taxon>Thermotogae</taxon>
        <taxon>Thermotogales</taxon>
        <taxon>Fervidobacteriaceae</taxon>
        <taxon>Thermosipho</taxon>
    </lineage>
</organism>
<dbReference type="Proteomes" id="UP000671862">
    <property type="component" value="Chromosome"/>
</dbReference>
<dbReference type="PANTHER" id="PTHR32481">
    <property type="entry name" value="AMINOPEPTIDASE"/>
    <property type="match status" value="1"/>
</dbReference>
<evidence type="ECO:0000256" key="4">
    <source>
        <dbReference type="ARBA" id="ARBA00022723"/>
    </source>
</evidence>
<dbReference type="PANTHER" id="PTHR32481:SF7">
    <property type="entry name" value="AMINOPEPTIDASE YHFE-RELATED"/>
    <property type="match status" value="1"/>
</dbReference>
<dbReference type="PIRSF" id="PIRSF001123">
    <property type="entry name" value="PepA_GA"/>
    <property type="match status" value="1"/>
</dbReference>
<dbReference type="InterPro" id="IPR008007">
    <property type="entry name" value="Peptidase_M42"/>
</dbReference>
<dbReference type="InterPro" id="IPR023367">
    <property type="entry name" value="Peptidase_M42_dom2"/>
</dbReference>
<keyword evidence="2" id="KW-0031">Aminopeptidase</keyword>
<dbReference type="EMBL" id="CP071446">
    <property type="protein sequence ID" value="QTA37597.1"/>
    <property type="molecule type" value="Genomic_DNA"/>
</dbReference>
<accession>A0ABX7S528</accession>
<proteinExistence type="inferred from homology"/>
<keyword evidence="5" id="KW-0378">Hydrolase</keyword>
<dbReference type="SUPFAM" id="SSF53187">
    <property type="entry name" value="Zn-dependent exopeptidases"/>
    <property type="match status" value="1"/>
</dbReference>
<dbReference type="InterPro" id="IPR051464">
    <property type="entry name" value="Peptidase_M42_aminopept"/>
</dbReference>
<comment type="similarity">
    <text evidence="1 6">Belongs to the peptidase M42 family.</text>
</comment>
<evidence type="ECO:0000256" key="6">
    <source>
        <dbReference type="PIRNR" id="PIRNR001123"/>
    </source>
</evidence>
<evidence type="ECO:0000313" key="8">
    <source>
        <dbReference type="Proteomes" id="UP000671862"/>
    </source>
</evidence>
<keyword evidence="4" id="KW-0479">Metal-binding</keyword>
<evidence type="ECO:0000256" key="3">
    <source>
        <dbReference type="ARBA" id="ARBA00022670"/>
    </source>
</evidence>
<reference evidence="7 8" key="1">
    <citation type="submission" date="2021-03" db="EMBL/GenBank/DDBJ databases">
        <title>Thermosipho ferrireducens sp.nov., an anaerobic thermophilic iron-reducing bacterium isolated from a deep-sea hydrothermal sulfide deposits.</title>
        <authorList>
            <person name="Zeng X."/>
            <person name="Chen Y."/>
            <person name="Shao Z."/>
        </authorList>
    </citation>
    <scope>NUCLEOTIDE SEQUENCE [LARGE SCALE GENOMIC DNA]</scope>
    <source>
        <strain evidence="7 8">JL129W03</strain>
    </source>
</reference>
<evidence type="ECO:0000313" key="7">
    <source>
        <dbReference type="EMBL" id="QTA37597.1"/>
    </source>
</evidence>
<keyword evidence="8" id="KW-1185">Reference proteome</keyword>